<protein>
    <submittedName>
        <fullName evidence="2">Uncharacterized protein</fullName>
    </submittedName>
</protein>
<evidence type="ECO:0000313" key="2">
    <source>
        <dbReference type="EMBL" id="KAK4305742.1"/>
    </source>
</evidence>
<dbReference type="EMBL" id="JAWZYT010002238">
    <property type="protein sequence ID" value="KAK4305742.1"/>
    <property type="molecule type" value="Genomic_DNA"/>
</dbReference>
<feature type="compositionally biased region" description="Low complexity" evidence="1">
    <location>
        <begin position="81"/>
        <end position="103"/>
    </location>
</feature>
<evidence type="ECO:0000256" key="1">
    <source>
        <dbReference type="SAM" id="MobiDB-lite"/>
    </source>
</evidence>
<name>A0AAE1PE56_9EUCA</name>
<feature type="compositionally biased region" description="Basic and acidic residues" evidence="1">
    <location>
        <begin position="139"/>
        <end position="151"/>
    </location>
</feature>
<feature type="compositionally biased region" description="Pro residues" evidence="1">
    <location>
        <begin position="104"/>
        <end position="119"/>
    </location>
</feature>
<proteinExistence type="predicted"/>
<dbReference type="Proteomes" id="UP001292094">
    <property type="component" value="Unassembled WGS sequence"/>
</dbReference>
<dbReference type="AlphaFoldDB" id="A0AAE1PE56"/>
<comment type="caution">
    <text evidence="2">The sequence shown here is derived from an EMBL/GenBank/DDBJ whole genome shotgun (WGS) entry which is preliminary data.</text>
</comment>
<reference evidence="2" key="1">
    <citation type="submission" date="2023-11" db="EMBL/GenBank/DDBJ databases">
        <title>Genome assemblies of two species of porcelain crab, Petrolisthes cinctipes and Petrolisthes manimaculis (Anomura: Porcellanidae).</title>
        <authorList>
            <person name="Angst P."/>
        </authorList>
    </citation>
    <scope>NUCLEOTIDE SEQUENCE</scope>
    <source>
        <strain evidence="2">PB745_02</strain>
        <tissue evidence="2">Gill</tissue>
    </source>
</reference>
<feature type="compositionally biased region" description="Low complexity" evidence="1">
    <location>
        <begin position="51"/>
        <end position="62"/>
    </location>
</feature>
<organism evidence="2 3">
    <name type="scientific">Petrolisthes manimaculis</name>
    <dbReference type="NCBI Taxonomy" id="1843537"/>
    <lineage>
        <taxon>Eukaryota</taxon>
        <taxon>Metazoa</taxon>
        <taxon>Ecdysozoa</taxon>
        <taxon>Arthropoda</taxon>
        <taxon>Crustacea</taxon>
        <taxon>Multicrustacea</taxon>
        <taxon>Malacostraca</taxon>
        <taxon>Eumalacostraca</taxon>
        <taxon>Eucarida</taxon>
        <taxon>Decapoda</taxon>
        <taxon>Pleocyemata</taxon>
        <taxon>Anomura</taxon>
        <taxon>Galatheoidea</taxon>
        <taxon>Porcellanidae</taxon>
        <taxon>Petrolisthes</taxon>
    </lineage>
</organism>
<feature type="region of interest" description="Disordered" evidence="1">
    <location>
        <begin position="41"/>
        <end position="163"/>
    </location>
</feature>
<feature type="compositionally biased region" description="Polar residues" evidence="1">
    <location>
        <begin position="123"/>
        <end position="132"/>
    </location>
</feature>
<evidence type="ECO:0000313" key="3">
    <source>
        <dbReference type="Proteomes" id="UP001292094"/>
    </source>
</evidence>
<keyword evidence="3" id="KW-1185">Reference proteome</keyword>
<sequence>MMVDMLSPPCFVFSFPFLYCLPRPFLVLPVLLINLHVAPYPSQSPSPPHTLPHSTTPTTITSHPHHTHPPLHFTPPPHPPTTSIHILPHLTSTTPLPTNSHPSPLTPPQLPNTQAPPPRGRLTHNTRPTRQIATRKKKEAREIVERPEVPLKHSPSLLPSPIP</sequence>
<accession>A0AAE1PE56</accession>
<gene>
    <name evidence="2" type="ORF">Pmani_022367</name>
</gene>